<feature type="compositionally biased region" description="Acidic residues" evidence="6">
    <location>
        <begin position="1145"/>
        <end position="1160"/>
    </location>
</feature>
<dbReference type="InterPro" id="IPR040463">
    <property type="entry name" value="BAP29/BAP31_N"/>
</dbReference>
<evidence type="ECO:0000256" key="2">
    <source>
        <dbReference type="ARBA" id="ARBA00022679"/>
    </source>
</evidence>
<feature type="domain" description="CXC" evidence="9">
    <location>
        <begin position="635"/>
        <end position="750"/>
    </location>
</feature>
<keyword evidence="7" id="KW-1133">Transmembrane helix</keyword>
<keyword evidence="2" id="KW-0808">Transferase</keyword>
<evidence type="ECO:0000313" key="10">
    <source>
        <dbReference type="EMBL" id="PKS08230.1"/>
    </source>
</evidence>
<dbReference type="PROSITE" id="PS50280">
    <property type="entry name" value="SET"/>
    <property type="match status" value="1"/>
</dbReference>
<evidence type="ECO:0000256" key="7">
    <source>
        <dbReference type="SAM" id="Phobius"/>
    </source>
</evidence>
<dbReference type="EMBL" id="NLAX01000697">
    <property type="protein sequence ID" value="PKS08230.1"/>
    <property type="molecule type" value="Genomic_DNA"/>
</dbReference>
<proteinExistence type="predicted"/>
<feature type="compositionally biased region" description="Polar residues" evidence="6">
    <location>
        <begin position="1177"/>
        <end position="1186"/>
    </location>
</feature>
<dbReference type="SUPFAM" id="SSF82199">
    <property type="entry name" value="SET domain"/>
    <property type="match status" value="1"/>
</dbReference>
<feature type="domain" description="SET" evidence="8">
    <location>
        <begin position="765"/>
        <end position="894"/>
    </location>
</feature>
<dbReference type="Pfam" id="PF18601">
    <property type="entry name" value="EZH2_N"/>
    <property type="match status" value="1"/>
</dbReference>
<dbReference type="GO" id="GO:0046976">
    <property type="term" value="F:histone H3K27 methyltransferase activity"/>
    <property type="evidence" value="ECO:0007669"/>
    <property type="project" value="TreeGrafter"/>
</dbReference>
<dbReference type="SMART" id="SM00317">
    <property type="entry name" value="SET"/>
    <property type="match status" value="1"/>
</dbReference>
<gene>
    <name evidence="10" type="ORF">jhhlp_005172</name>
</gene>
<dbReference type="STRING" id="41688.A0A2N3N707"/>
<dbReference type="OrthoDB" id="6141102at2759"/>
<feature type="compositionally biased region" description="Low complexity" evidence="6">
    <location>
        <begin position="1066"/>
        <end position="1084"/>
    </location>
</feature>
<feature type="compositionally biased region" description="Polar residues" evidence="6">
    <location>
        <begin position="1391"/>
        <end position="1405"/>
    </location>
</feature>
<keyword evidence="3" id="KW-0949">S-adenosyl-L-methionine</keyword>
<evidence type="ECO:0000256" key="3">
    <source>
        <dbReference type="ARBA" id="ARBA00022691"/>
    </source>
</evidence>
<evidence type="ECO:0008006" key="12">
    <source>
        <dbReference type="Google" id="ProtNLM"/>
    </source>
</evidence>
<dbReference type="InterPro" id="IPR040595">
    <property type="entry name" value="EZH2_N"/>
</dbReference>
<comment type="caution">
    <text evidence="10">The sequence shown here is derived from an EMBL/GenBank/DDBJ whole genome shotgun (WGS) entry which is preliminary data.</text>
</comment>
<dbReference type="Pfam" id="PF21509">
    <property type="entry name" value="Ezh2-like__CXC_fung"/>
    <property type="match status" value="1"/>
</dbReference>
<organism evidence="10 11">
    <name type="scientific">Lomentospora prolificans</name>
    <dbReference type="NCBI Taxonomy" id="41688"/>
    <lineage>
        <taxon>Eukaryota</taxon>
        <taxon>Fungi</taxon>
        <taxon>Dikarya</taxon>
        <taxon>Ascomycota</taxon>
        <taxon>Pezizomycotina</taxon>
        <taxon>Sordariomycetes</taxon>
        <taxon>Hypocreomycetidae</taxon>
        <taxon>Microascales</taxon>
        <taxon>Microascaceae</taxon>
        <taxon>Lomentospora</taxon>
    </lineage>
</organism>
<dbReference type="InterPro" id="IPR001214">
    <property type="entry name" value="SET_dom"/>
</dbReference>
<keyword evidence="5" id="KW-0804">Transcription</keyword>
<keyword evidence="11" id="KW-1185">Reference proteome</keyword>
<dbReference type="InterPro" id="IPR041672">
    <property type="entry name" value="Bap31/Bap29_C"/>
</dbReference>
<dbReference type="GO" id="GO:0031507">
    <property type="term" value="P:heterochromatin formation"/>
    <property type="evidence" value="ECO:0007669"/>
    <property type="project" value="TreeGrafter"/>
</dbReference>
<dbReference type="Proteomes" id="UP000233524">
    <property type="component" value="Unassembled WGS sequence"/>
</dbReference>
<feature type="compositionally biased region" description="Basic residues" evidence="6">
    <location>
        <begin position="1029"/>
        <end position="1046"/>
    </location>
</feature>
<feature type="compositionally biased region" description="Basic and acidic residues" evidence="6">
    <location>
        <begin position="92"/>
        <end position="101"/>
    </location>
</feature>
<dbReference type="Pfam" id="PF05529">
    <property type="entry name" value="Bap31"/>
    <property type="match status" value="1"/>
</dbReference>
<keyword evidence="7" id="KW-0812">Transmembrane</keyword>
<dbReference type="Gene3D" id="2.170.270.10">
    <property type="entry name" value="SET domain"/>
    <property type="match status" value="1"/>
</dbReference>
<dbReference type="InterPro" id="IPR026489">
    <property type="entry name" value="CXC_dom"/>
</dbReference>
<dbReference type="Pfam" id="PF00856">
    <property type="entry name" value="SET"/>
    <property type="match status" value="1"/>
</dbReference>
<dbReference type="PANTHER" id="PTHR45747:SF4">
    <property type="entry name" value="HISTONE-LYSINE N-METHYLTRANSFERASE E(Z)"/>
    <property type="match status" value="1"/>
</dbReference>
<dbReference type="Pfam" id="PF18035">
    <property type="entry name" value="Bap31_Bap29_C"/>
    <property type="match status" value="1"/>
</dbReference>
<accession>A0A2N3N707</accession>
<dbReference type="VEuPathDB" id="FungiDB:jhhlp_005172"/>
<keyword evidence="7" id="KW-0472">Membrane</keyword>
<feature type="transmembrane region" description="Helical" evidence="7">
    <location>
        <begin position="1314"/>
        <end position="1336"/>
    </location>
</feature>
<dbReference type="InterPro" id="IPR046341">
    <property type="entry name" value="SET_dom_sf"/>
</dbReference>
<feature type="region of interest" description="Disordered" evidence="6">
    <location>
        <begin position="26"/>
        <end position="45"/>
    </location>
</feature>
<dbReference type="PROSITE" id="PS51633">
    <property type="entry name" value="CXC"/>
    <property type="match status" value="1"/>
</dbReference>
<sequence length="1411" mass="157962">MPNIIIDLTEHVSHRSDLIDLTNAASDSSEAGDFPFKRPPSQQVTPRTALRWLPAAPPQTSPKGPVQLLPSSTLASRATLLHASPSTVKLCADKTAPEHVKNTSPLRIRTPPQRSADSAPIPNITQDNTPNPRPNEGAELSGMKSRPTAPHAALQPRSSPAGPLATQSTPKGVTPRRSEWTVDKIADKLRQFTKDLDYQHRVMTYRVLQSNKREIKEWRQIQGEDLFAGLKTESVPEEKGLTVRAKFKLHTTNTRKSNSSVGKRNLNLPVIPLRTETEPVPPYRFHHIEIPKSVLTPQTMLKYVPHVRDLDDSEERQYNLWLQELDEMDAASGFKPQSREQRAANTKRDESAARLAAMLPSWLKALSIEGCTKATLIRYMASEARDDTITPQQKSNLLDTCRQVEDVGSPRAVRAAKQFTEAFDIVFFRDRPEYPVTLRDVLFRDEFVDQIVDPKRLTKEVTAPTKLAEALETADGYLETHSLLACLICFCNSCDHGEYDNKNQKRTFSMEVMGGVEGALKRRPLRLARDRATQEEKVLYSQPCGDECFQLTDMHMPPGTTQPWTARELRILRALVETSPIGPSFRPPECTVSGFLQRPCWEVHLKMGQTKLAPKVVLPTTSPKPVKNLPWYDRHRKMLIGDWQEHTKIYEHQRRELLEPCTHDGPCTSACPCVQAGVLCERFCRCTAETCAYKFTGCACHSLGKTCFSKQKERPCICVQLNRECDPALCKGCGAMERVDPANFDDDELHQTGCQNCALQRGKTKRLMLGKSLLDGCGYGLLTAEDIAQDEFVIEYVGELITHDEGVRREARRGDVFNEGSNASYLFTLLEDEGIWVDAAVYGNLSRYINHASESDKRACNITPKILYVNGEYRIRFSAMRDIRAGEELFFNYGENFPNLTKKLLEDRADQEDEPLVAKDGSSKGVARKAGRRPGRPRHGAGGREGRRGGARKPAKQNGAGNLRKGVLASSAAEWELPEHPGFERAQKKRKRRADEDDDGGEEEAFEAEDKSDDDEESGEGSDWEAGGRRRARGGPKGRKRAKRTRKDSQDAEAMLGAMNSPSRPPRGTGSGASRSRAGQMSRAPCTVVGESAESATNASDSEDALMVQRRRGRGIRTLVVDDSVDEGGEGETVVLRPSVPTTEAADEPALGEEDEDGEDTPSRNKSTPPAIPHSLATFTTNNPTTRLRPETPESSLAVLVTIIAKMTLYYTLVFVLLMAEMAMFMLLILPLPYTIKRKLFAFISENPIVAKIQYWMKITFVFILILFIDSVNRVYRVQVELAMATENTKNGPAAVMGHERLEVQARKFYSQRNMYLCGFTLFLSLILNRTYVMILEVMELEDKVRAYESNKDRNADPASAYEKEKLRKELASKETDMQTLKKQAEGLQKEYNNLSDKVTEGQNSEPKKTK</sequence>
<evidence type="ECO:0000259" key="8">
    <source>
        <dbReference type="PROSITE" id="PS50280"/>
    </source>
</evidence>
<evidence type="ECO:0000256" key="4">
    <source>
        <dbReference type="ARBA" id="ARBA00023015"/>
    </source>
</evidence>
<dbReference type="GO" id="GO:0032259">
    <property type="term" value="P:methylation"/>
    <property type="evidence" value="ECO:0007669"/>
    <property type="project" value="UniProtKB-KW"/>
</dbReference>
<evidence type="ECO:0000256" key="6">
    <source>
        <dbReference type="SAM" id="MobiDB-lite"/>
    </source>
</evidence>
<dbReference type="InParanoid" id="A0A2N3N707"/>
<feature type="region of interest" description="Disordered" evidence="6">
    <location>
        <begin position="1372"/>
        <end position="1411"/>
    </location>
</feature>
<evidence type="ECO:0000256" key="1">
    <source>
        <dbReference type="ARBA" id="ARBA00022603"/>
    </source>
</evidence>
<feature type="region of interest" description="Disordered" evidence="6">
    <location>
        <begin position="1124"/>
        <end position="1191"/>
    </location>
</feature>
<evidence type="ECO:0000259" key="9">
    <source>
        <dbReference type="PROSITE" id="PS51633"/>
    </source>
</evidence>
<dbReference type="Pfam" id="PF18600">
    <property type="entry name" value="Ezh2_MCSS_fung"/>
    <property type="match status" value="1"/>
</dbReference>
<keyword evidence="1" id="KW-0489">Methyltransferase</keyword>
<feature type="region of interest" description="Disordered" evidence="6">
    <location>
        <begin position="92"/>
        <end position="179"/>
    </location>
</feature>
<dbReference type="GO" id="GO:0003682">
    <property type="term" value="F:chromatin binding"/>
    <property type="evidence" value="ECO:0007669"/>
    <property type="project" value="TreeGrafter"/>
</dbReference>
<protein>
    <recommendedName>
        <fullName evidence="12">SET domain-containing protein</fullName>
    </recommendedName>
</protein>
<name>A0A2N3N707_9PEZI</name>
<feature type="region of interest" description="Disordered" evidence="6">
    <location>
        <begin position="911"/>
        <end position="1107"/>
    </location>
</feature>
<dbReference type="PANTHER" id="PTHR45747">
    <property type="entry name" value="HISTONE-LYSINE N-METHYLTRANSFERASE E(Z)"/>
    <property type="match status" value="1"/>
</dbReference>
<dbReference type="InterPro" id="IPR045318">
    <property type="entry name" value="EZH1/2-like"/>
</dbReference>
<reference evidence="10 11" key="1">
    <citation type="journal article" date="2017" name="G3 (Bethesda)">
        <title>First Draft Genome Sequence of the Pathogenic Fungus Lomentospora prolificans (Formerly Scedosporium prolificans).</title>
        <authorList>
            <person name="Luo R."/>
            <person name="Zimin A."/>
            <person name="Workman R."/>
            <person name="Fan Y."/>
            <person name="Pertea G."/>
            <person name="Grossman N."/>
            <person name="Wear M.P."/>
            <person name="Jia B."/>
            <person name="Miller H."/>
            <person name="Casadevall A."/>
            <person name="Timp W."/>
            <person name="Zhang S.X."/>
            <person name="Salzberg S.L."/>
        </authorList>
    </citation>
    <scope>NUCLEOTIDE SEQUENCE [LARGE SCALE GENOMIC DNA]</scope>
    <source>
        <strain evidence="10 11">JHH-5317</strain>
    </source>
</reference>
<evidence type="ECO:0000256" key="5">
    <source>
        <dbReference type="ARBA" id="ARBA00023163"/>
    </source>
</evidence>
<feature type="compositionally biased region" description="Acidic residues" evidence="6">
    <location>
        <begin position="996"/>
        <end position="1023"/>
    </location>
</feature>
<dbReference type="GO" id="GO:0005634">
    <property type="term" value="C:nucleus"/>
    <property type="evidence" value="ECO:0007669"/>
    <property type="project" value="TreeGrafter"/>
</dbReference>
<keyword evidence="4" id="KW-0805">Transcription regulation</keyword>
<feature type="transmembrane region" description="Helical" evidence="7">
    <location>
        <begin position="1209"/>
        <end position="1234"/>
    </location>
</feature>
<feature type="compositionally biased region" description="Basic and acidic residues" evidence="6">
    <location>
        <begin position="977"/>
        <end position="986"/>
    </location>
</feature>
<dbReference type="InterPro" id="IPR048360">
    <property type="entry name" value="Ezh2_CXC_fung"/>
</dbReference>
<feature type="compositionally biased region" description="Basic residues" evidence="6">
    <location>
        <begin position="926"/>
        <end position="941"/>
    </location>
</feature>
<dbReference type="InterPro" id="IPR040968">
    <property type="entry name" value="EZH2_MCSS_fung"/>
</dbReference>
<evidence type="ECO:0000313" key="11">
    <source>
        <dbReference type="Proteomes" id="UP000233524"/>
    </source>
</evidence>